<gene>
    <name evidence="1" type="primary">Vigan.01G094300</name>
    <name evidence="1" type="ORF">VIGAN_01094300</name>
</gene>
<reference evidence="1 2" key="1">
    <citation type="journal article" date="2015" name="Sci. Rep.">
        <title>The power of single molecule real-time sequencing technology in the de novo assembly of a eukaryotic genome.</title>
        <authorList>
            <person name="Sakai H."/>
            <person name="Naito K."/>
            <person name="Ogiso-Tanaka E."/>
            <person name="Takahashi Y."/>
            <person name="Iseki K."/>
            <person name="Muto C."/>
            <person name="Satou K."/>
            <person name="Teruya K."/>
            <person name="Shiroma A."/>
            <person name="Shimoji M."/>
            <person name="Hirano T."/>
            <person name="Itoh T."/>
            <person name="Kaga A."/>
            <person name="Tomooka N."/>
        </authorList>
    </citation>
    <scope>NUCLEOTIDE SEQUENCE [LARGE SCALE GENOMIC DNA]</scope>
    <source>
        <strain evidence="2">cv. Shumari</strain>
    </source>
</reference>
<sequence>FSTLHLNERKKTEVVFTASFLDGGTGFWNLPATVETLCYKSRSLPRLRCPARFIAASQLQNHLSSPKFFVQNSNG</sequence>
<accession>A0A0S3QYN7</accession>
<keyword evidence="2" id="KW-1185">Reference proteome</keyword>
<name>A0A0S3QYN7_PHAAN</name>
<feature type="non-terminal residue" evidence="1">
    <location>
        <position position="1"/>
    </location>
</feature>
<dbReference type="Proteomes" id="UP000291084">
    <property type="component" value="Chromosome 1"/>
</dbReference>
<organism evidence="1 2">
    <name type="scientific">Vigna angularis var. angularis</name>
    <dbReference type="NCBI Taxonomy" id="157739"/>
    <lineage>
        <taxon>Eukaryota</taxon>
        <taxon>Viridiplantae</taxon>
        <taxon>Streptophyta</taxon>
        <taxon>Embryophyta</taxon>
        <taxon>Tracheophyta</taxon>
        <taxon>Spermatophyta</taxon>
        <taxon>Magnoliopsida</taxon>
        <taxon>eudicotyledons</taxon>
        <taxon>Gunneridae</taxon>
        <taxon>Pentapetalae</taxon>
        <taxon>rosids</taxon>
        <taxon>fabids</taxon>
        <taxon>Fabales</taxon>
        <taxon>Fabaceae</taxon>
        <taxon>Papilionoideae</taxon>
        <taxon>50 kb inversion clade</taxon>
        <taxon>NPAAA clade</taxon>
        <taxon>indigoferoid/millettioid clade</taxon>
        <taxon>Phaseoleae</taxon>
        <taxon>Vigna</taxon>
    </lineage>
</organism>
<evidence type="ECO:0000313" key="1">
    <source>
        <dbReference type="EMBL" id="BAT73459.1"/>
    </source>
</evidence>
<protein>
    <submittedName>
        <fullName evidence="1">Uncharacterized protein</fullName>
    </submittedName>
</protein>
<proteinExistence type="predicted"/>
<evidence type="ECO:0000313" key="2">
    <source>
        <dbReference type="Proteomes" id="UP000291084"/>
    </source>
</evidence>
<dbReference type="EMBL" id="AP015034">
    <property type="protein sequence ID" value="BAT73459.1"/>
    <property type="molecule type" value="Genomic_DNA"/>
</dbReference>
<dbReference type="AlphaFoldDB" id="A0A0S3QYN7"/>